<dbReference type="InterPro" id="IPR017853">
    <property type="entry name" value="GH"/>
</dbReference>
<evidence type="ECO:0000313" key="6">
    <source>
        <dbReference type="Proteomes" id="UP001164746"/>
    </source>
</evidence>
<evidence type="ECO:0000256" key="2">
    <source>
        <dbReference type="ARBA" id="ARBA00040976"/>
    </source>
</evidence>
<dbReference type="SMART" id="SM00636">
    <property type="entry name" value="Glyco_18"/>
    <property type="match status" value="1"/>
</dbReference>
<proteinExistence type="inferred from homology"/>
<feature type="chain" id="PRO_5046054841" description="Chitinase domain-containing protein 1" evidence="3">
    <location>
        <begin position="23"/>
        <end position="340"/>
    </location>
</feature>
<reference evidence="5" key="1">
    <citation type="submission" date="2022-11" db="EMBL/GenBank/DDBJ databases">
        <title>Centuries of genome instability and evolution in soft-shell clam transmissible cancer (bioRxiv).</title>
        <authorList>
            <person name="Hart S.F.M."/>
            <person name="Yonemitsu M.A."/>
            <person name="Giersch R.M."/>
            <person name="Beal B.F."/>
            <person name="Arriagada G."/>
            <person name="Davis B.W."/>
            <person name="Ostrander E.A."/>
            <person name="Goff S.P."/>
            <person name="Metzger M.J."/>
        </authorList>
    </citation>
    <scope>NUCLEOTIDE SEQUENCE</scope>
    <source>
        <strain evidence="5">MELC-2E11</strain>
        <tissue evidence="5">Siphon/mantle</tissue>
    </source>
</reference>
<dbReference type="PANTHER" id="PTHR46066:SF2">
    <property type="entry name" value="CHITINASE DOMAIN-CONTAINING PROTEIN 1"/>
    <property type="match status" value="1"/>
</dbReference>
<evidence type="ECO:0000259" key="4">
    <source>
        <dbReference type="PROSITE" id="PS51910"/>
    </source>
</evidence>
<dbReference type="PANTHER" id="PTHR46066">
    <property type="entry name" value="CHITINASE DOMAIN-CONTAINING PROTEIN 1 FAMILY MEMBER"/>
    <property type="match status" value="1"/>
</dbReference>
<dbReference type="CDD" id="cd02876">
    <property type="entry name" value="GH18_SI-CLP"/>
    <property type="match status" value="1"/>
</dbReference>
<sequence length="340" mass="38659">MKARNSLVFAAVIALLCQSASSTLSKSDRGKKKKKEEQKGNVALSVKTVAERGLVRNEVKWKEIVSEHSAYCDLAKELKQFEGETLGYVTPWNNHGYDVAKIFSRKFTYISPVWLQVRRKPGGVFHITGDHDIDKVPRLLFDGWTATDYGALFASEDAIEDCIQVILDIVKEYKFDGLVVEIWDSQGMFDQDDFEALAPVVDRFSLMTYDFSNPSRPGPNSPYNWVIQCIALLDPTGTSQFRHKILLGLNFYGNDYWSRSGEPVLGNKVIEILKKHKPKITWSDDVKEHSFEYKSGGTTHNVFYPTLKSIQERLQLAKTLGVGISIWEIGQGMDYFYDLF</sequence>
<dbReference type="Gene3D" id="3.10.50.10">
    <property type="match status" value="1"/>
</dbReference>
<dbReference type="InterPro" id="IPR011583">
    <property type="entry name" value="Chitinase_II/V-like_cat"/>
</dbReference>
<accession>A0ABY7F6N9</accession>
<organism evidence="5 6">
    <name type="scientific">Mya arenaria</name>
    <name type="common">Soft-shell clam</name>
    <dbReference type="NCBI Taxonomy" id="6604"/>
    <lineage>
        <taxon>Eukaryota</taxon>
        <taxon>Metazoa</taxon>
        <taxon>Spiralia</taxon>
        <taxon>Lophotrochozoa</taxon>
        <taxon>Mollusca</taxon>
        <taxon>Bivalvia</taxon>
        <taxon>Autobranchia</taxon>
        <taxon>Heteroconchia</taxon>
        <taxon>Euheterodonta</taxon>
        <taxon>Imparidentia</taxon>
        <taxon>Neoheterodontei</taxon>
        <taxon>Myida</taxon>
        <taxon>Myoidea</taxon>
        <taxon>Myidae</taxon>
        <taxon>Mya</taxon>
    </lineage>
</organism>
<dbReference type="Proteomes" id="UP001164746">
    <property type="component" value="Chromosome 10"/>
</dbReference>
<evidence type="ECO:0000256" key="1">
    <source>
        <dbReference type="ARBA" id="ARBA00009336"/>
    </source>
</evidence>
<dbReference type="Gene3D" id="3.20.20.80">
    <property type="entry name" value="Glycosidases"/>
    <property type="match status" value="2"/>
</dbReference>
<keyword evidence="3" id="KW-0732">Signal</keyword>
<gene>
    <name evidence="5" type="ORF">MAR_031876</name>
</gene>
<keyword evidence="6" id="KW-1185">Reference proteome</keyword>
<dbReference type="EMBL" id="CP111021">
    <property type="protein sequence ID" value="WAR17282.1"/>
    <property type="molecule type" value="Genomic_DNA"/>
</dbReference>
<evidence type="ECO:0000256" key="3">
    <source>
        <dbReference type="SAM" id="SignalP"/>
    </source>
</evidence>
<comment type="similarity">
    <text evidence="1">Belongs to the glycosyl hydrolase 18 family.</text>
</comment>
<dbReference type="InterPro" id="IPR001223">
    <property type="entry name" value="Glyco_hydro18_cat"/>
</dbReference>
<dbReference type="InterPro" id="IPR029070">
    <property type="entry name" value="Chitinase_insertion_sf"/>
</dbReference>
<protein>
    <recommendedName>
        <fullName evidence="2">Chitinase domain-containing protein 1</fullName>
    </recommendedName>
</protein>
<dbReference type="Pfam" id="PF00704">
    <property type="entry name" value="Glyco_hydro_18"/>
    <property type="match status" value="1"/>
</dbReference>
<name>A0ABY7F6N9_MYAAR</name>
<feature type="signal peptide" evidence="3">
    <location>
        <begin position="1"/>
        <end position="22"/>
    </location>
</feature>
<evidence type="ECO:0000313" key="5">
    <source>
        <dbReference type="EMBL" id="WAR17282.1"/>
    </source>
</evidence>
<feature type="domain" description="GH18" evidence="4">
    <location>
        <begin position="83"/>
        <end position="340"/>
    </location>
</feature>
<dbReference type="SUPFAM" id="SSF51445">
    <property type="entry name" value="(Trans)glycosidases"/>
    <property type="match status" value="1"/>
</dbReference>
<dbReference type="PROSITE" id="PS51910">
    <property type="entry name" value="GH18_2"/>
    <property type="match status" value="1"/>
</dbReference>